<sequence>MGACSPCNILFHVLSLLQVALAITICIIVGVKLQDVSYDSGNFNYSCLLGTDYGSSSLCTYTYAVAGISLAVSALVSLIQCCTCNMCGLGKAFDVILAAFGTAWWAIASGVIAHNVASGSIPATADSVQSWRESIPILCYVETGLFAGMFCSGLFRCCDCCGR</sequence>
<name>A0AAD5DM15_9CHLO</name>
<dbReference type="EMBL" id="JADXDR010000083">
    <property type="protein sequence ID" value="KAI7840265.1"/>
    <property type="molecule type" value="Genomic_DNA"/>
</dbReference>
<keyword evidence="3" id="KW-1185">Reference proteome</keyword>
<gene>
    <name evidence="2" type="ORF">COHA_006047</name>
</gene>
<feature type="transmembrane region" description="Helical" evidence="1">
    <location>
        <begin position="95"/>
        <end position="114"/>
    </location>
</feature>
<evidence type="ECO:0000313" key="3">
    <source>
        <dbReference type="Proteomes" id="UP001205105"/>
    </source>
</evidence>
<evidence type="ECO:0000313" key="2">
    <source>
        <dbReference type="EMBL" id="KAI7840265.1"/>
    </source>
</evidence>
<keyword evidence="1" id="KW-1133">Transmembrane helix</keyword>
<proteinExistence type="predicted"/>
<reference evidence="2" key="1">
    <citation type="submission" date="2020-11" db="EMBL/GenBank/DDBJ databases">
        <title>Chlorella ohadii genome sequencing and assembly.</title>
        <authorList>
            <person name="Murik O."/>
            <person name="Treves H."/>
            <person name="Kedem I."/>
            <person name="Shotland Y."/>
            <person name="Kaplan A."/>
        </authorList>
    </citation>
    <scope>NUCLEOTIDE SEQUENCE</scope>
    <source>
        <strain evidence="2">1</strain>
    </source>
</reference>
<evidence type="ECO:0000256" key="1">
    <source>
        <dbReference type="SAM" id="Phobius"/>
    </source>
</evidence>
<feature type="transmembrane region" description="Helical" evidence="1">
    <location>
        <begin position="9"/>
        <end position="31"/>
    </location>
</feature>
<organism evidence="2 3">
    <name type="scientific">Chlorella ohadii</name>
    <dbReference type="NCBI Taxonomy" id="2649997"/>
    <lineage>
        <taxon>Eukaryota</taxon>
        <taxon>Viridiplantae</taxon>
        <taxon>Chlorophyta</taxon>
        <taxon>core chlorophytes</taxon>
        <taxon>Trebouxiophyceae</taxon>
        <taxon>Chlorellales</taxon>
        <taxon>Chlorellaceae</taxon>
        <taxon>Chlorella clade</taxon>
        <taxon>Chlorella</taxon>
    </lineage>
</organism>
<keyword evidence="1" id="KW-0472">Membrane</keyword>
<comment type="caution">
    <text evidence="2">The sequence shown here is derived from an EMBL/GenBank/DDBJ whole genome shotgun (WGS) entry which is preliminary data.</text>
</comment>
<accession>A0AAD5DM15</accession>
<feature type="transmembrane region" description="Helical" evidence="1">
    <location>
        <begin position="134"/>
        <end position="155"/>
    </location>
</feature>
<keyword evidence="1" id="KW-0812">Transmembrane</keyword>
<protein>
    <submittedName>
        <fullName evidence="2">Uncharacterized protein</fullName>
    </submittedName>
</protein>
<dbReference type="AlphaFoldDB" id="A0AAD5DM15"/>
<dbReference type="Proteomes" id="UP001205105">
    <property type="component" value="Unassembled WGS sequence"/>
</dbReference>
<feature type="transmembrane region" description="Helical" evidence="1">
    <location>
        <begin position="61"/>
        <end position="83"/>
    </location>
</feature>